<evidence type="ECO:0000259" key="14">
    <source>
        <dbReference type="SMART" id="SM00760"/>
    </source>
</evidence>
<reference evidence="15 16" key="1">
    <citation type="submission" date="2013-07" db="EMBL/GenBank/DDBJ databases">
        <title>Draft genome sequence of Pseudoalteromonas luteoviolacea 2ta16.</title>
        <authorList>
            <person name="Allen E.E."/>
            <person name="Azam F."/>
            <person name="Podell S."/>
        </authorList>
    </citation>
    <scope>NUCLEOTIDE SEQUENCE [LARGE SCALE GENOMIC DNA]</scope>
    <source>
        <strain evidence="15 16">2ta16</strain>
    </source>
</reference>
<dbReference type="InterPro" id="IPR013317">
    <property type="entry name" value="DnaA_dom"/>
</dbReference>
<feature type="binding site" evidence="8">
    <location>
        <position position="181"/>
    </location>
    <ligand>
        <name>ATP</name>
        <dbReference type="ChEBI" id="CHEBI:30616"/>
    </ligand>
</feature>
<dbReference type="PANTHER" id="PTHR30050:SF2">
    <property type="entry name" value="CHROMOSOMAL REPLICATION INITIATOR PROTEIN DNAA"/>
    <property type="match status" value="1"/>
</dbReference>
<dbReference type="RefSeq" id="WP_023400956.1">
    <property type="nucleotide sequence ID" value="NZ_AUSV01000106.1"/>
</dbReference>
<dbReference type="FunFam" id="1.10.8.60:FF:000003">
    <property type="entry name" value="Chromosomal replication initiator protein DnaA"/>
    <property type="match status" value="1"/>
</dbReference>
<feature type="region of interest" description="Domain I, interacts with DnaA modulators" evidence="8">
    <location>
        <begin position="1"/>
        <end position="99"/>
    </location>
</feature>
<dbReference type="Pfam" id="PF11638">
    <property type="entry name" value="DnaA_N"/>
    <property type="match status" value="1"/>
</dbReference>
<comment type="domain">
    <text evidence="8">Domain I is involved in oligomerization and binding regulators, domain II is flexibile and of varying length in different bacteria, domain III forms the AAA+ region, while domain IV binds dsDNA.</text>
</comment>
<dbReference type="InterPro" id="IPR010921">
    <property type="entry name" value="Trp_repressor/repl_initiator"/>
</dbReference>
<dbReference type="EMBL" id="AUSV01000106">
    <property type="protein sequence ID" value="ESP91597.1"/>
    <property type="molecule type" value="Genomic_DNA"/>
</dbReference>
<dbReference type="GO" id="GO:0006270">
    <property type="term" value="P:DNA replication initiation"/>
    <property type="evidence" value="ECO:0007669"/>
    <property type="project" value="UniProtKB-UniRule"/>
</dbReference>
<comment type="similarity">
    <text evidence="1 8 11">Belongs to the DnaA family.</text>
</comment>
<feature type="domain" description="Chromosomal replication initiator DnaA C-terminal" evidence="14">
    <location>
        <begin position="377"/>
        <end position="446"/>
    </location>
</feature>
<protein>
    <recommendedName>
        <fullName evidence="8 9">Chromosomal replication initiator protein DnaA</fullName>
    </recommendedName>
</protein>
<dbReference type="SUPFAM" id="SSF48295">
    <property type="entry name" value="TrpR-like"/>
    <property type="match status" value="1"/>
</dbReference>
<dbReference type="InterPro" id="IPR038454">
    <property type="entry name" value="DnaA_N_sf"/>
</dbReference>
<gene>
    <name evidence="8" type="primary">dnaA</name>
    <name evidence="15" type="ORF">PL2TA16_00149</name>
</gene>
<evidence type="ECO:0000256" key="2">
    <source>
        <dbReference type="ARBA" id="ARBA00022490"/>
    </source>
</evidence>
<evidence type="ECO:0000259" key="13">
    <source>
        <dbReference type="SMART" id="SM00382"/>
    </source>
</evidence>
<dbReference type="InterPro" id="IPR020591">
    <property type="entry name" value="Chromosome_initiator_DnaA-like"/>
</dbReference>
<dbReference type="FunFam" id="1.10.1750.10:FF:000001">
    <property type="entry name" value="Chromosomal replication initiator protein DnaA"/>
    <property type="match status" value="1"/>
</dbReference>
<dbReference type="GO" id="GO:0008289">
    <property type="term" value="F:lipid binding"/>
    <property type="evidence" value="ECO:0007669"/>
    <property type="project" value="UniProtKB-KW"/>
</dbReference>
<dbReference type="AlphaFoldDB" id="V4J8N3"/>
<dbReference type="Proteomes" id="UP000017820">
    <property type="component" value="Unassembled WGS sequence"/>
</dbReference>
<dbReference type="PROSITE" id="PS01008">
    <property type="entry name" value="DNAA"/>
    <property type="match status" value="1"/>
</dbReference>
<dbReference type="GO" id="GO:0006275">
    <property type="term" value="P:regulation of DNA replication"/>
    <property type="evidence" value="ECO:0007669"/>
    <property type="project" value="UniProtKB-UniRule"/>
</dbReference>
<dbReference type="Gene3D" id="3.40.50.300">
    <property type="entry name" value="P-loop containing nucleotide triphosphate hydrolases"/>
    <property type="match status" value="1"/>
</dbReference>
<feature type="binding site" evidence="8">
    <location>
        <position position="180"/>
    </location>
    <ligand>
        <name>ATP</name>
        <dbReference type="ChEBI" id="CHEBI:30616"/>
    </ligand>
</feature>
<accession>V4J8N3</accession>
<dbReference type="SMART" id="SM00382">
    <property type="entry name" value="AAA"/>
    <property type="match status" value="1"/>
</dbReference>
<dbReference type="FunFam" id="3.30.300.180:FF:000001">
    <property type="entry name" value="Chromosomal replication initiator protein DnaA"/>
    <property type="match status" value="1"/>
</dbReference>
<keyword evidence="3 8" id="KW-0235">DNA replication</keyword>
<feature type="binding site" evidence="8">
    <location>
        <position position="177"/>
    </location>
    <ligand>
        <name>ATP</name>
        <dbReference type="ChEBI" id="CHEBI:30616"/>
    </ligand>
</feature>
<dbReference type="NCBIfam" id="TIGR00362">
    <property type="entry name" value="DnaA"/>
    <property type="match status" value="1"/>
</dbReference>
<comment type="function">
    <text evidence="8 10">Plays an essential role in the initiation and regulation of chromosomal replication. ATP-DnaA binds to the origin of replication (oriC) to initiate formation of the DNA replication initiation complex once per cell cycle. Binds the DnaA box (a 9 base pair repeat at the origin) and separates the double-stranded (ds)DNA. Forms a right-handed helical filament on oriC DNA; dsDNA binds to the exterior of the filament while single-stranded (ss)DNA is stabiized in the filament's interior. The ATP-DnaA-oriC complex binds and stabilizes one strand of the AT-rich DNA unwinding element (DUE), permitting loading of DNA polymerase. After initiation quickly degrades to an ADP-DnaA complex that is not apt for DNA replication. Binds acidic phospholipids.</text>
</comment>
<dbReference type="Pfam" id="PF00308">
    <property type="entry name" value="Bac_DnaA"/>
    <property type="match status" value="1"/>
</dbReference>
<proteinExistence type="inferred from homology"/>
<evidence type="ECO:0000256" key="7">
    <source>
        <dbReference type="ARBA" id="ARBA00023125"/>
    </source>
</evidence>
<sequence length="469" mass="53116">MYLSVWQSCLYVLQDELPSQQFNMWVRPLQAESTEDTLTIYAPNRFVLDWVREKYLNRINELLIEICGDEAPELRFDVGSKPMAQVQPQVTADTSGGETQAPSAAQVSSKSTAHMPVNEVKVEPAPKSSVKSNIKENYTFDNFVEGKSNQLAKAAATQVADNPGSAFNPVFIYGGTGLGKTHLLHAVGNGIIDKKPDAKIVYMHSERFVQDMVKALQNNAIEDFKRYYRSVDALMIDDIQFFANKERSQEEFFHTFNALLEGNQQIILTSDRYPKEIEGVEDRLKSRFGWGLTIAIEPPELETRVAILMKKAQQSNINLPHEVAFFIAKKLRSNVRELEGALNRVIANANFTGRPISIEFVKEALRDLLALQDKLVTIDNIQRTVAEYYRIRVSDLLSKRRSRSVARPRQVAMALSKELTNHSLPEIGDAFGGRDHTTVLHACRKVKELREESHEVKEDYQNLIRTLSS</sequence>
<evidence type="ECO:0000256" key="3">
    <source>
        <dbReference type="ARBA" id="ARBA00022705"/>
    </source>
</evidence>
<feature type="domain" description="AAA+ ATPase" evidence="13">
    <location>
        <begin position="166"/>
        <end position="375"/>
    </location>
</feature>
<feature type="compositionally biased region" description="Polar residues" evidence="12">
    <location>
        <begin position="87"/>
        <end position="112"/>
    </location>
</feature>
<dbReference type="HAMAP" id="MF_00377">
    <property type="entry name" value="DnaA_bact"/>
    <property type="match status" value="1"/>
</dbReference>
<dbReference type="Gene3D" id="1.10.1750.10">
    <property type="match status" value="1"/>
</dbReference>
<feature type="binding site" evidence="8">
    <location>
        <position position="179"/>
    </location>
    <ligand>
        <name>ATP</name>
        <dbReference type="ChEBI" id="CHEBI:30616"/>
    </ligand>
</feature>
<evidence type="ECO:0000256" key="12">
    <source>
        <dbReference type="SAM" id="MobiDB-lite"/>
    </source>
</evidence>
<organism evidence="15 16">
    <name type="scientific">Pseudoalteromonas luteoviolacea (strain 2ta16)</name>
    <dbReference type="NCBI Taxonomy" id="1353533"/>
    <lineage>
        <taxon>Bacteria</taxon>
        <taxon>Pseudomonadati</taxon>
        <taxon>Pseudomonadota</taxon>
        <taxon>Gammaproteobacteria</taxon>
        <taxon>Alteromonadales</taxon>
        <taxon>Pseudoalteromonadaceae</taxon>
        <taxon>Pseudoalteromonas</taxon>
    </lineage>
</organism>
<dbReference type="PATRIC" id="fig|1353533.3.peg.4104"/>
<comment type="caution">
    <text evidence="8">Lacks conserved residue(s) required for the propagation of feature annotation.</text>
</comment>
<dbReference type="Gene3D" id="1.10.8.60">
    <property type="match status" value="1"/>
</dbReference>
<comment type="subunit">
    <text evidence="8">Oligomerizes as a right-handed, spiral filament on DNA at oriC.</text>
</comment>
<dbReference type="InterPro" id="IPR003593">
    <property type="entry name" value="AAA+_ATPase"/>
</dbReference>
<dbReference type="PRINTS" id="PR00051">
    <property type="entry name" value="DNAA"/>
</dbReference>
<dbReference type="GO" id="GO:0005524">
    <property type="term" value="F:ATP binding"/>
    <property type="evidence" value="ECO:0007669"/>
    <property type="project" value="UniProtKB-UniRule"/>
</dbReference>
<dbReference type="InterPro" id="IPR001957">
    <property type="entry name" value="Chromosome_initiator_DnaA"/>
</dbReference>
<dbReference type="CDD" id="cd06571">
    <property type="entry name" value="Bac_DnaA_C"/>
    <property type="match status" value="1"/>
</dbReference>
<evidence type="ECO:0000256" key="9">
    <source>
        <dbReference type="NCBIfam" id="TIGR00362"/>
    </source>
</evidence>
<keyword evidence="7 8" id="KW-0238">DNA-binding</keyword>
<dbReference type="FunFam" id="3.40.50.300:FF:000103">
    <property type="entry name" value="Chromosomal replication initiator protein DnaA"/>
    <property type="match status" value="1"/>
</dbReference>
<keyword evidence="4 8" id="KW-0547">Nucleotide-binding</keyword>
<comment type="subcellular location">
    <subcellularLocation>
        <location evidence="8">Cytoplasm</location>
    </subcellularLocation>
</comment>
<dbReference type="InterPro" id="IPR013159">
    <property type="entry name" value="DnaA_C"/>
</dbReference>
<comment type="caution">
    <text evidence="15">The sequence shown here is derived from an EMBL/GenBank/DDBJ whole genome shotgun (WGS) entry which is preliminary data.</text>
</comment>
<feature type="region of interest" description="Domain IV, binds dsDNA" evidence="8">
    <location>
        <begin position="350"/>
        <end position="469"/>
    </location>
</feature>
<evidence type="ECO:0000313" key="15">
    <source>
        <dbReference type="EMBL" id="ESP91597.1"/>
    </source>
</evidence>
<dbReference type="InterPro" id="IPR024633">
    <property type="entry name" value="DnaA_N_dom"/>
</dbReference>
<dbReference type="CDD" id="cd00009">
    <property type="entry name" value="AAA"/>
    <property type="match status" value="1"/>
</dbReference>
<dbReference type="Gene3D" id="3.30.300.180">
    <property type="match status" value="1"/>
</dbReference>
<evidence type="ECO:0000256" key="11">
    <source>
        <dbReference type="RuleBase" id="RU004227"/>
    </source>
</evidence>
<feature type="region of interest" description="Domain III, AAA+ region" evidence="8">
    <location>
        <begin position="133"/>
        <end position="349"/>
    </location>
</feature>
<keyword evidence="6 8" id="KW-0446">Lipid-binding</keyword>
<evidence type="ECO:0000256" key="8">
    <source>
        <dbReference type="HAMAP-Rule" id="MF_00377"/>
    </source>
</evidence>
<dbReference type="InterPro" id="IPR027417">
    <property type="entry name" value="P-loop_NTPase"/>
</dbReference>
<dbReference type="GO" id="GO:0005886">
    <property type="term" value="C:plasma membrane"/>
    <property type="evidence" value="ECO:0007669"/>
    <property type="project" value="TreeGrafter"/>
</dbReference>
<feature type="region of interest" description="Disordered" evidence="12">
    <location>
        <begin position="87"/>
        <end position="115"/>
    </location>
</feature>
<dbReference type="PANTHER" id="PTHR30050">
    <property type="entry name" value="CHROMOSOMAL REPLICATION INITIATOR PROTEIN DNAA"/>
    <property type="match status" value="1"/>
</dbReference>
<dbReference type="GO" id="GO:0003688">
    <property type="term" value="F:DNA replication origin binding"/>
    <property type="evidence" value="ECO:0007669"/>
    <property type="project" value="UniProtKB-UniRule"/>
</dbReference>
<evidence type="ECO:0000256" key="5">
    <source>
        <dbReference type="ARBA" id="ARBA00022840"/>
    </source>
</evidence>
<keyword evidence="5 8" id="KW-0067">ATP-binding</keyword>
<dbReference type="SUPFAM" id="SSF52540">
    <property type="entry name" value="P-loop containing nucleoside triphosphate hydrolases"/>
    <property type="match status" value="1"/>
</dbReference>
<evidence type="ECO:0000313" key="16">
    <source>
        <dbReference type="Proteomes" id="UP000017820"/>
    </source>
</evidence>
<dbReference type="GO" id="GO:0005737">
    <property type="term" value="C:cytoplasm"/>
    <property type="evidence" value="ECO:0007669"/>
    <property type="project" value="UniProtKB-SubCell"/>
</dbReference>
<evidence type="ECO:0000256" key="6">
    <source>
        <dbReference type="ARBA" id="ARBA00023121"/>
    </source>
</evidence>
<name>V4J8N3_PSEL2</name>
<dbReference type="InterPro" id="IPR018312">
    <property type="entry name" value="Chromosome_initiator_DnaA_CS"/>
</dbReference>
<dbReference type="Pfam" id="PF08299">
    <property type="entry name" value="Bac_DnaA_C"/>
    <property type="match status" value="1"/>
</dbReference>
<evidence type="ECO:0000256" key="4">
    <source>
        <dbReference type="ARBA" id="ARBA00022741"/>
    </source>
</evidence>
<evidence type="ECO:0000256" key="10">
    <source>
        <dbReference type="RuleBase" id="RU000577"/>
    </source>
</evidence>
<dbReference type="SMART" id="SM00760">
    <property type="entry name" value="Bac_DnaA_C"/>
    <property type="match status" value="1"/>
</dbReference>
<keyword evidence="2 8" id="KW-0963">Cytoplasm</keyword>
<evidence type="ECO:0000256" key="1">
    <source>
        <dbReference type="ARBA" id="ARBA00006583"/>
    </source>
</evidence>